<dbReference type="InterPro" id="IPR010987">
    <property type="entry name" value="Glutathione-S-Trfase_C-like"/>
</dbReference>
<dbReference type="Pfam" id="PF13417">
    <property type="entry name" value="GST_N_3"/>
    <property type="match status" value="1"/>
</dbReference>
<dbReference type="RefSeq" id="WP_074822230.1">
    <property type="nucleotide sequence ID" value="NZ_FNTI01000001.1"/>
</dbReference>
<dbReference type="Gene3D" id="1.20.1050.10">
    <property type="match status" value="1"/>
</dbReference>
<evidence type="ECO:0000313" key="3">
    <source>
        <dbReference type="EMBL" id="SED37005.1"/>
    </source>
</evidence>
<dbReference type="PANTHER" id="PTHR43968:SF6">
    <property type="entry name" value="GLUTATHIONE S-TRANSFERASE OMEGA"/>
    <property type="match status" value="1"/>
</dbReference>
<name>A0A1H5A4G7_9BRAD</name>
<dbReference type="SUPFAM" id="SSF52833">
    <property type="entry name" value="Thioredoxin-like"/>
    <property type="match status" value="1"/>
</dbReference>
<evidence type="ECO:0000313" key="4">
    <source>
        <dbReference type="Proteomes" id="UP000183208"/>
    </source>
</evidence>
<accession>A0A1H5A4G7</accession>
<dbReference type="SUPFAM" id="SSF47616">
    <property type="entry name" value="GST C-terminal domain-like"/>
    <property type="match status" value="1"/>
</dbReference>
<feature type="domain" description="GST C-terminal" evidence="2">
    <location>
        <begin position="90"/>
        <end position="219"/>
    </location>
</feature>
<dbReference type="InterPro" id="IPR050983">
    <property type="entry name" value="GST_Omega/HSP26"/>
</dbReference>
<keyword evidence="3" id="KW-0808">Transferase</keyword>
<gene>
    <name evidence="3" type="ORF">SAMN05444171_3929</name>
</gene>
<dbReference type="GO" id="GO:0016740">
    <property type="term" value="F:transferase activity"/>
    <property type="evidence" value="ECO:0007669"/>
    <property type="project" value="UniProtKB-KW"/>
</dbReference>
<dbReference type="AlphaFoldDB" id="A0A1H5A4G7"/>
<reference evidence="3 4" key="1">
    <citation type="submission" date="2016-10" db="EMBL/GenBank/DDBJ databases">
        <authorList>
            <person name="de Groot N.N."/>
        </authorList>
    </citation>
    <scope>NUCLEOTIDE SEQUENCE [LARGE SCALE GENOMIC DNA]</scope>
    <source>
        <strain evidence="3 4">GAS522</strain>
    </source>
</reference>
<dbReference type="InterPro" id="IPR036282">
    <property type="entry name" value="Glutathione-S-Trfase_C_sf"/>
</dbReference>
<dbReference type="PROSITE" id="PS50405">
    <property type="entry name" value="GST_CTER"/>
    <property type="match status" value="1"/>
</dbReference>
<dbReference type="GO" id="GO:0005737">
    <property type="term" value="C:cytoplasm"/>
    <property type="evidence" value="ECO:0007669"/>
    <property type="project" value="TreeGrafter"/>
</dbReference>
<dbReference type="InterPro" id="IPR004045">
    <property type="entry name" value="Glutathione_S-Trfase_N"/>
</dbReference>
<dbReference type="InterPro" id="IPR036249">
    <property type="entry name" value="Thioredoxin-like_sf"/>
</dbReference>
<dbReference type="PANTHER" id="PTHR43968">
    <property type="match status" value="1"/>
</dbReference>
<dbReference type="PROSITE" id="PS50404">
    <property type="entry name" value="GST_NTER"/>
    <property type="match status" value="1"/>
</dbReference>
<dbReference type="Proteomes" id="UP000183208">
    <property type="component" value="Unassembled WGS sequence"/>
</dbReference>
<feature type="domain" description="GST N-terminal" evidence="1">
    <location>
        <begin position="8"/>
        <end position="88"/>
    </location>
</feature>
<evidence type="ECO:0000259" key="1">
    <source>
        <dbReference type="PROSITE" id="PS50404"/>
    </source>
</evidence>
<evidence type="ECO:0000259" key="2">
    <source>
        <dbReference type="PROSITE" id="PS50405"/>
    </source>
</evidence>
<protein>
    <submittedName>
        <fullName evidence="3">Glutathione S-transferase</fullName>
    </submittedName>
</protein>
<proteinExistence type="predicted"/>
<organism evidence="3 4">
    <name type="scientific">Bradyrhizobium lablabi</name>
    <dbReference type="NCBI Taxonomy" id="722472"/>
    <lineage>
        <taxon>Bacteria</taxon>
        <taxon>Pseudomonadati</taxon>
        <taxon>Pseudomonadota</taxon>
        <taxon>Alphaproteobacteria</taxon>
        <taxon>Hyphomicrobiales</taxon>
        <taxon>Nitrobacteraceae</taxon>
        <taxon>Bradyrhizobium</taxon>
    </lineage>
</organism>
<dbReference type="Gene3D" id="3.40.30.10">
    <property type="entry name" value="Glutaredoxin"/>
    <property type="match status" value="1"/>
</dbReference>
<dbReference type="EMBL" id="FNTI01000001">
    <property type="protein sequence ID" value="SED37005.1"/>
    <property type="molecule type" value="Genomic_DNA"/>
</dbReference>
<sequence length="220" mass="24181">MSEDDADTRPVLYGRHASPFVRRVAVTLRLYGIEYDHAPLMPFGPDKAELAAFNPIARVPALRLADGEMLVDSAVILDHLDQVAGARSLTPAAGAARRRVLTLVAIALGANEKLVAGLYERHFRPREAWHAPWLDACDKQVRDGFGWLDGQFAGPWFTGREMTQADITVAVFWLFGRGKRPKFFAGLGCNRLQALAEKLQGTPAFQATLPEQETLASELG</sequence>